<evidence type="ECO:0000313" key="2">
    <source>
        <dbReference type="Proteomes" id="UP000029533"/>
    </source>
</evidence>
<protein>
    <recommendedName>
        <fullName evidence="3">EF-hand domain-containing protein</fullName>
    </recommendedName>
</protein>
<dbReference type="SUPFAM" id="SSF52058">
    <property type="entry name" value="L domain-like"/>
    <property type="match status" value="1"/>
</dbReference>
<evidence type="ECO:0000313" key="1">
    <source>
        <dbReference type="EMBL" id="KGF29963.1"/>
    </source>
</evidence>
<sequence length="682" mass="76607">MAKSKWKFRQDDLDTIFTVINQGLMKKPYSVEYHDTYDDGTPVWNGEKSVLWNLMEQAYPEERAQMMRRMLAKMEELGGLQKGSHQQKLFAFFAKYYFSVIDKFSSMLYNEDGKLYEKMKLAMLQGTYTNDTDPLGQSLGDGQSPEVAWVKKRIQYLMSKYSFGDYDAKTAEGAITVRTSAQADATTNSITLRLTPAMKLYPTIAYGTTIMRGARTDAGKPCEIVVDINGTSDQQLSVKSADYLLDIGDWSSYVINGALSIIGKRLKRLKLGDEKEQKVKILISSLTLGNTTSLEEIDIQNISTLGGALDMRGNFRLRKFLAGGSSLTEAHFADGAALEEVDYPATTSYVELKNLDKLTNEHCDTEACAPNVMSYFVSGCDNLQPIKMLIGIMDAQVGQVPHALRYVRCVGFNETFTDGRAFDKLSQLVDGTYQGIDAEGQYGNDPYPVLDGTINLSTGAYRDTYDALMTHYPKLKLNIAKWWIRFEDPEVKRICVENWDKDGDGELSMEEAASVSSIGTIFRGNIKIKDFSAFTFFTEIKGNEGGIFDGCKNLEKIAIPTGYTLQHTMFSNCIRLKEVIFPVNMKSSPVLYETFSHCIALKVLDFPETFTGIINSGTFRGVTAILIFRAQTVVKFERYAGWPFFYKGNNIYVPDSLVEKYKITDGWNDKSECIKPLSEYQG</sequence>
<organism evidence="1 2">
    <name type="scientific">Prevotella histicola JCM 15637 = DNF00424</name>
    <dbReference type="NCBI Taxonomy" id="1236504"/>
    <lineage>
        <taxon>Bacteria</taxon>
        <taxon>Pseudomonadati</taxon>
        <taxon>Bacteroidota</taxon>
        <taxon>Bacteroidia</taxon>
        <taxon>Bacteroidales</taxon>
        <taxon>Prevotellaceae</taxon>
        <taxon>Prevotella</taxon>
    </lineage>
</organism>
<dbReference type="AlphaFoldDB" id="A0AAW3FII4"/>
<dbReference type="Gene3D" id="3.80.10.10">
    <property type="entry name" value="Ribonuclease Inhibitor"/>
    <property type="match status" value="1"/>
</dbReference>
<proteinExistence type="predicted"/>
<dbReference type="InterPro" id="IPR026906">
    <property type="entry name" value="LRR_5"/>
</dbReference>
<dbReference type="Proteomes" id="UP000029533">
    <property type="component" value="Unassembled WGS sequence"/>
</dbReference>
<comment type="caution">
    <text evidence="1">The sequence shown here is derived from an EMBL/GenBank/DDBJ whole genome shotgun (WGS) entry which is preliminary data.</text>
</comment>
<dbReference type="RefSeq" id="WP_036868548.1">
    <property type="nucleotide sequence ID" value="NZ_JRNJ01000022.1"/>
</dbReference>
<reference evidence="1 2" key="1">
    <citation type="submission" date="2014-07" db="EMBL/GenBank/DDBJ databases">
        <authorList>
            <person name="McCorrison J."/>
            <person name="Sanka R."/>
            <person name="Torralba M."/>
            <person name="Gillis M."/>
            <person name="Haft D.H."/>
            <person name="Methe B."/>
            <person name="Sutton G."/>
            <person name="Nelson K.E."/>
        </authorList>
    </citation>
    <scope>NUCLEOTIDE SEQUENCE [LARGE SCALE GENOMIC DNA]</scope>
    <source>
        <strain evidence="1 2">DNF00424</strain>
    </source>
</reference>
<accession>A0AAW3FII4</accession>
<evidence type="ECO:0008006" key="3">
    <source>
        <dbReference type="Google" id="ProtNLM"/>
    </source>
</evidence>
<name>A0AAW3FII4_9BACT</name>
<dbReference type="EMBL" id="JRNJ01000022">
    <property type="protein sequence ID" value="KGF29963.1"/>
    <property type="molecule type" value="Genomic_DNA"/>
</dbReference>
<dbReference type="Pfam" id="PF13306">
    <property type="entry name" value="LRR_5"/>
    <property type="match status" value="1"/>
</dbReference>
<dbReference type="InterPro" id="IPR032675">
    <property type="entry name" value="LRR_dom_sf"/>
</dbReference>
<gene>
    <name evidence="1" type="ORF">HMPREF2132_01965</name>
</gene>